<comment type="caution">
    <text evidence="1">The sequence shown here is derived from an EMBL/GenBank/DDBJ whole genome shotgun (WGS) entry which is preliminary data.</text>
</comment>
<proteinExistence type="predicted"/>
<evidence type="ECO:0000313" key="2">
    <source>
        <dbReference type="Proteomes" id="UP000829398"/>
    </source>
</evidence>
<organism evidence="1 2">
    <name type="scientific">Citrus sinensis</name>
    <name type="common">Sweet orange</name>
    <name type="synonym">Citrus aurantium var. sinensis</name>
    <dbReference type="NCBI Taxonomy" id="2711"/>
    <lineage>
        <taxon>Eukaryota</taxon>
        <taxon>Viridiplantae</taxon>
        <taxon>Streptophyta</taxon>
        <taxon>Embryophyta</taxon>
        <taxon>Tracheophyta</taxon>
        <taxon>Spermatophyta</taxon>
        <taxon>Magnoliopsida</taxon>
        <taxon>eudicotyledons</taxon>
        <taxon>Gunneridae</taxon>
        <taxon>Pentapetalae</taxon>
        <taxon>rosids</taxon>
        <taxon>malvids</taxon>
        <taxon>Sapindales</taxon>
        <taxon>Rutaceae</taxon>
        <taxon>Aurantioideae</taxon>
        <taxon>Citrus</taxon>
    </lineage>
</organism>
<gene>
    <name evidence="1" type="ORF">KPL71_021577</name>
</gene>
<keyword evidence="2" id="KW-1185">Reference proteome</keyword>
<dbReference type="EMBL" id="CM039176">
    <property type="protein sequence ID" value="KAH9716795.1"/>
    <property type="molecule type" value="Genomic_DNA"/>
</dbReference>
<reference evidence="2" key="1">
    <citation type="journal article" date="2023" name="Hortic. Res.">
        <title>A chromosome-level phased genome enabling allele-level studies in sweet orange: a case study on citrus Huanglongbing tolerance.</title>
        <authorList>
            <person name="Wu B."/>
            <person name="Yu Q."/>
            <person name="Deng Z."/>
            <person name="Duan Y."/>
            <person name="Luo F."/>
            <person name="Gmitter F. Jr."/>
        </authorList>
    </citation>
    <scope>NUCLEOTIDE SEQUENCE [LARGE SCALE GENOMIC DNA]</scope>
    <source>
        <strain evidence="2">cv. Valencia</strain>
    </source>
</reference>
<accession>A0ACB8JGU6</accession>
<name>A0ACB8JGU6_CITSI</name>
<dbReference type="Proteomes" id="UP000829398">
    <property type="component" value="Chromosome 7"/>
</dbReference>
<sequence length="396" mass="44566">MSLWIYQQISYPTGNEKGIHTIHLGGVRLILTLHGRKGLLVTARIALHDARFKQYQHAVIGTVLTTLHAGSVLLIFYPNFNLSLEDPNLPTTLKVQIQLQGAEQTSTSKIATLHHQISNLPIYGFSSEEYPVYPDKVNGHFLWDVPEAHMCNPDYPCLDDTDDDEDFEIMRRRGRRKKKPSTPKTPCRPYSSEPPDDPESDQPLPIYKKAFRQLQRESSFKLVPAQPKIKSCLMVSSSSQSYQESFPPLERHIDLQTNVVFQPYVQSPITTSGAPEAPKQYEAVLNYSSEQTSLDSKSQYAYISGLLMATKTEDPSTYTPVVGTLIAEESSDDNDNVQGSQTEPTPSIPPVSEKSSKPSSSPWFTFDDIPRHKWQARHQEFAAWIDVQMTSPNAQS</sequence>
<protein>
    <submittedName>
        <fullName evidence="1">Uncharacterized protein</fullName>
    </submittedName>
</protein>
<evidence type="ECO:0000313" key="1">
    <source>
        <dbReference type="EMBL" id="KAH9716795.1"/>
    </source>
</evidence>